<keyword evidence="1" id="KW-1185">Reference proteome</keyword>
<dbReference type="WBParaSite" id="MhA1_Contig2338.frz3.gene3">
    <property type="protein sequence ID" value="MhA1_Contig2338.frz3.gene3"/>
    <property type="gene ID" value="MhA1_Contig2338.frz3.gene3"/>
</dbReference>
<reference evidence="2" key="1">
    <citation type="submission" date="2016-11" db="UniProtKB">
        <authorList>
            <consortium name="WormBaseParasite"/>
        </authorList>
    </citation>
    <scope>IDENTIFICATION</scope>
</reference>
<protein>
    <submittedName>
        <fullName evidence="2">G_PROTEIN_RECEP_F1_2 domain-containing protein</fullName>
    </submittedName>
</protein>
<dbReference type="AlphaFoldDB" id="A0A1I8BI11"/>
<sequence>MRVFTFWIFPLLTDQINAWFIRKTVSILLNISAASNAPVLYFTSFEYKTAFIQIFTNSSIIQTKISPNNIIGTGHSAVLNRLPVHQKLMVTKNINQIVPISIKQGN</sequence>
<dbReference type="Proteomes" id="UP000095281">
    <property type="component" value="Unplaced"/>
</dbReference>
<name>A0A1I8BI11_MELHA</name>
<evidence type="ECO:0000313" key="1">
    <source>
        <dbReference type="Proteomes" id="UP000095281"/>
    </source>
</evidence>
<proteinExistence type="predicted"/>
<organism evidence="1 2">
    <name type="scientific">Meloidogyne hapla</name>
    <name type="common">Root-knot nematode worm</name>
    <dbReference type="NCBI Taxonomy" id="6305"/>
    <lineage>
        <taxon>Eukaryota</taxon>
        <taxon>Metazoa</taxon>
        <taxon>Ecdysozoa</taxon>
        <taxon>Nematoda</taxon>
        <taxon>Chromadorea</taxon>
        <taxon>Rhabditida</taxon>
        <taxon>Tylenchina</taxon>
        <taxon>Tylenchomorpha</taxon>
        <taxon>Tylenchoidea</taxon>
        <taxon>Meloidogynidae</taxon>
        <taxon>Meloidogyninae</taxon>
        <taxon>Meloidogyne</taxon>
    </lineage>
</organism>
<accession>A0A1I8BI11</accession>
<evidence type="ECO:0000313" key="2">
    <source>
        <dbReference type="WBParaSite" id="MhA1_Contig2338.frz3.gene3"/>
    </source>
</evidence>